<dbReference type="InterPro" id="IPR055357">
    <property type="entry name" value="LRR_At1g61320_AtMIF1"/>
</dbReference>
<dbReference type="Proteomes" id="UP000289340">
    <property type="component" value="Chromosome 10"/>
</dbReference>
<dbReference type="InterPro" id="IPR053772">
    <property type="entry name" value="At1g61320/At1g61330-like"/>
</dbReference>
<comment type="caution">
    <text evidence="3">The sequence shown here is derived from an EMBL/GenBank/DDBJ whole genome shotgun (WGS) entry which is preliminary data.</text>
</comment>
<reference evidence="3 4" key="1">
    <citation type="submission" date="2018-09" db="EMBL/GenBank/DDBJ databases">
        <title>A high-quality reference genome of wild soybean provides a powerful tool to mine soybean genomes.</title>
        <authorList>
            <person name="Xie M."/>
            <person name="Chung C.Y.L."/>
            <person name="Li M.-W."/>
            <person name="Wong F.-L."/>
            <person name="Chan T.-F."/>
            <person name="Lam H.-M."/>
        </authorList>
    </citation>
    <scope>NUCLEOTIDE SEQUENCE [LARGE SCALE GENOMIC DNA]</scope>
    <source>
        <strain evidence="4">cv. W05</strain>
        <tissue evidence="3">Hypocotyl of etiolated seedlings</tissue>
    </source>
</reference>
<evidence type="ECO:0000313" key="4">
    <source>
        <dbReference type="Proteomes" id="UP000289340"/>
    </source>
</evidence>
<feature type="domain" description="At1g61320/AtMIF1 LRR" evidence="2">
    <location>
        <begin position="93"/>
        <end position="443"/>
    </location>
</feature>
<dbReference type="PANTHER" id="PTHR34145">
    <property type="entry name" value="OS02G0105600 PROTEIN"/>
    <property type="match status" value="1"/>
</dbReference>
<keyword evidence="4" id="KW-1185">Reference proteome</keyword>
<dbReference type="Pfam" id="PF23622">
    <property type="entry name" value="LRR_At1g61320_AtMIF1"/>
    <property type="match status" value="1"/>
</dbReference>
<dbReference type="InterPro" id="IPR032675">
    <property type="entry name" value="LRR_dom_sf"/>
</dbReference>
<dbReference type="EMBL" id="QZWG01000010">
    <property type="protein sequence ID" value="RZB88157.1"/>
    <property type="molecule type" value="Genomic_DNA"/>
</dbReference>
<accession>A0A445IPX5</accession>
<dbReference type="AlphaFoldDB" id="A0A445IPX5"/>
<evidence type="ECO:0000259" key="1">
    <source>
        <dbReference type="Pfam" id="PF00646"/>
    </source>
</evidence>
<feature type="domain" description="F-box" evidence="1">
    <location>
        <begin position="12"/>
        <end position="49"/>
    </location>
</feature>
<dbReference type="InterPro" id="IPR053781">
    <property type="entry name" value="F-box_AtFBL13-like"/>
</dbReference>
<sequence length="471" mass="54620">MAWIRRKADKTSLLPEIVLITIVSFLPFKEAVRTSILSKRWSKIWLSTKNIEFNELFFLNPPETDATKQLQRRTLFFDFITHFMDNYRGINTVDKFSLKVSNPESCADIIERCVAFATERGVKELRLDFSDPTWEENEDDDNDHHDALFQLPNHVYRHASLEALELYACGFAMPDMCNLVELKDVSFGWIEMSTNTVKTLLSTLGKLENLSMKKCWNLEHFDMRTQEVGLRRLVIDKCHFVISDYVDLRAPNLKFLKYSGKLGIFEVKALPEVVQEAQLDFTPMPKFEEYGDELCQLLLDLSGVRVLTVCSFLLQALPTGEEQMRMQHDMEVRHLLVNTDLDNQELFGFVLLLSSCVYLEKLTLDIGQGKIYDEHVKPYPFDFAKFCCDQYAIFECVKDNLKVVEINGSRASKNELRLCFYLIQVGCVLEKLIINLAKEEGNEMLEIERHERASLLFDVPKASKNLQIWIV</sequence>
<evidence type="ECO:0000259" key="2">
    <source>
        <dbReference type="Pfam" id="PF23622"/>
    </source>
</evidence>
<name>A0A445IPX5_GLYSO</name>
<dbReference type="InterPro" id="IPR036047">
    <property type="entry name" value="F-box-like_dom_sf"/>
</dbReference>
<protein>
    <submittedName>
        <fullName evidence="3">Putative F-box/LRR-repeat protein</fullName>
    </submittedName>
</protein>
<dbReference type="CDD" id="cd22160">
    <property type="entry name" value="F-box_AtFBL13-like"/>
    <property type="match status" value="1"/>
</dbReference>
<dbReference type="SUPFAM" id="SSF52047">
    <property type="entry name" value="RNI-like"/>
    <property type="match status" value="1"/>
</dbReference>
<organism evidence="3 4">
    <name type="scientific">Glycine soja</name>
    <name type="common">Wild soybean</name>
    <dbReference type="NCBI Taxonomy" id="3848"/>
    <lineage>
        <taxon>Eukaryota</taxon>
        <taxon>Viridiplantae</taxon>
        <taxon>Streptophyta</taxon>
        <taxon>Embryophyta</taxon>
        <taxon>Tracheophyta</taxon>
        <taxon>Spermatophyta</taxon>
        <taxon>Magnoliopsida</taxon>
        <taxon>eudicotyledons</taxon>
        <taxon>Gunneridae</taxon>
        <taxon>Pentapetalae</taxon>
        <taxon>rosids</taxon>
        <taxon>fabids</taxon>
        <taxon>Fabales</taxon>
        <taxon>Fabaceae</taxon>
        <taxon>Papilionoideae</taxon>
        <taxon>50 kb inversion clade</taxon>
        <taxon>NPAAA clade</taxon>
        <taxon>indigoferoid/millettioid clade</taxon>
        <taxon>Phaseoleae</taxon>
        <taxon>Glycine</taxon>
        <taxon>Glycine subgen. Soja</taxon>
    </lineage>
</organism>
<dbReference type="Gene3D" id="3.80.10.10">
    <property type="entry name" value="Ribonuclease Inhibitor"/>
    <property type="match status" value="1"/>
</dbReference>
<dbReference type="InterPro" id="IPR001810">
    <property type="entry name" value="F-box_dom"/>
</dbReference>
<dbReference type="SUPFAM" id="SSF81383">
    <property type="entry name" value="F-box domain"/>
    <property type="match status" value="1"/>
</dbReference>
<proteinExistence type="predicted"/>
<evidence type="ECO:0000313" key="3">
    <source>
        <dbReference type="EMBL" id="RZB88157.1"/>
    </source>
</evidence>
<gene>
    <name evidence="3" type="ORF">D0Y65_027594</name>
</gene>
<dbReference type="Pfam" id="PF00646">
    <property type="entry name" value="F-box"/>
    <property type="match status" value="1"/>
</dbReference>
<dbReference type="PANTHER" id="PTHR34145:SF28">
    <property type="entry name" value="F-BOX DOMAIN-CONTAINING PROTEIN"/>
    <property type="match status" value="1"/>
</dbReference>